<evidence type="ECO:0000259" key="2">
    <source>
        <dbReference type="PROSITE" id="PS50209"/>
    </source>
</evidence>
<reference evidence="3 4" key="1">
    <citation type="submission" date="2024-11" db="EMBL/GenBank/DDBJ databases">
        <title>Chromosome-level genome assembly of the freshwater bivalve Anodonta woodiana.</title>
        <authorList>
            <person name="Chen X."/>
        </authorList>
    </citation>
    <scope>NUCLEOTIDE SEQUENCE [LARGE SCALE GENOMIC DNA]</scope>
    <source>
        <strain evidence="3">MN2024</strain>
        <tissue evidence="3">Gills</tissue>
    </source>
</reference>
<sequence>MSILVKCLRSILTTVVSILRKESSKNESDKQVDLGVSTDSKESGFHEPENTDSEDKRNPGESEISNGDYCNEPGNTAPQNNPNLRKSKDSVESGFSDTQEKLEWLSPEDKRKLQKNYLYLRENLTTLPVTRRLVSKEVFKAVDEMEIKDKRVEEAKAELFLQKLVHSKPHSYTIFLNALRDSEQEFIADKLESTSLNSLSEISVDLSELRRERIEKMLNKNTEYIVKELHPKNIIPYFVVHEIIEIEDIEDIVYKPRKDQARFLLELILRNLPQAYDVLLYSLQKTESESLARKLNAMVSETQTNTTGAPVFYIELKIKFAQTENEHILMEYLKDHLNAHKQDELGKQLLQKTGCVFQEAVIGSLVLYLTPCSRESYAKLLKFCKDGRVEELLKTLLSTDRAKELLPKGRVSIKIQLRANSILKESKNKEVKCLRSRLIEVFETAVDEIDPIDFKDSFIKQALLSEEYFHQLGLDLGHSRSARATDFLTKVLQLGDNAILAFKETVEKKGPEYLLEVLYRDCKREHDNHDHDECIAELELLGKKSHVADGFVFYDRDVSLTIQDYIDLEEIQILDEEECRKKPGKKVQMITTARVEYHISRQTDNLCPESPISSTRNSSGYNSLGSSVRSNEQLFPCLVEHDPDISSTGCQMPENGLTTAYLDRFQLTTLPVYSRQNTTHEPLHGYFMF</sequence>
<dbReference type="Pfam" id="PF00619">
    <property type="entry name" value="CARD"/>
    <property type="match status" value="2"/>
</dbReference>
<evidence type="ECO:0000313" key="3">
    <source>
        <dbReference type="EMBL" id="KAL3881739.1"/>
    </source>
</evidence>
<dbReference type="AlphaFoldDB" id="A0ABD3X665"/>
<dbReference type="InterPro" id="IPR011029">
    <property type="entry name" value="DEATH-like_dom_sf"/>
</dbReference>
<gene>
    <name evidence="3" type="ORF">ACJMK2_028135</name>
</gene>
<evidence type="ECO:0000256" key="1">
    <source>
        <dbReference type="SAM" id="MobiDB-lite"/>
    </source>
</evidence>
<feature type="compositionally biased region" description="Polar residues" evidence="1">
    <location>
        <begin position="73"/>
        <end position="84"/>
    </location>
</feature>
<dbReference type="EMBL" id="JBJQND010000003">
    <property type="protein sequence ID" value="KAL3881739.1"/>
    <property type="molecule type" value="Genomic_DNA"/>
</dbReference>
<comment type="caution">
    <text evidence="3">The sequence shown here is derived from an EMBL/GenBank/DDBJ whole genome shotgun (WGS) entry which is preliminary data.</text>
</comment>
<dbReference type="Proteomes" id="UP001634394">
    <property type="component" value="Unassembled WGS sequence"/>
</dbReference>
<dbReference type="PANTHER" id="PTHR15034">
    <property type="entry name" value="DEATH DOMAIN-CONTAINING PROTEIN CRADD"/>
    <property type="match status" value="1"/>
</dbReference>
<feature type="region of interest" description="Disordered" evidence="1">
    <location>
        <begin position="22"/>
        <end position="100"/>
    </location>
</feature>
<dbReference type="Gene3D" id="1.10.533.10">
    <property type="entry name" value="Death Domain, Fas"/>
    <property type="match status" value="2"/>
</dbReference>
<keyword evidence="4" id="KW-1185">Reference proteome</keyword>
<accession>A0ABD3X665</accession>
<feature type="domain" description="CARD" evidence="2">
    <location>
        <begin position="210"/>
        <end position="298"/>
    </location>
</feature>
<dbReference type="CDD" id="cd01671">
    <property type="entry name" value="CARD"/>
    <property type="match status" value="2"/>
</dbReference>
<protein>
    <recommendedName>
        <fullName evidence="2">CARD domain-containing protein</fullName>
    </recommendedName>
</protein>
<dbReference type="InterPro" id="IPR037939">
    <property type="entry name" value="CRADD"/>
</dbReference>
<dbReference type="PANTHER" id="PTHR15034:SF5">
    <property type="entry name" value="DEATH DOMAIN-CONTAINING PROTEIN CRADD"/>
    <property type="match status" value="1"/>
</dbReference>
<feature type="compositionally biased region" description="Basic and acidic residues" evidence="1">
    <location>
        <begin position="39"/>
        <end position="60"/>
    </location>
</feature>
<dbReference type="PROSITE" id="PS50209">
    <property type="entry name" value="CARD"/>
    <property type="match status" value="2"/>
</dbReference>
<dbReference type="SUPFAM" id="SSF47986">
    <property type="entry name" value="DEATH domain"/>
    <property type="match status" value="2"/>
</dbReference>
<proteinExistence type="predicted"/>
<organism evidence="3 4">
    <name type="scientific">Sinanodonta woodiana</name>
    <name type="common">Chinese pond mussel</name>
    <name type="synonym">Anodonta woodiana</name>
    <dbReference type="NCBI Taxonomy" id="1069815"/>
    <lineage>
        <taxon>Eukaryota</taxon>
        <taxon>Metazoa</taxon>
        <taxon>Spiralia</taxon>
        <taxon>Lophotrochozoa</taxon>
        <taxon>Mollusca</taxon>
        <taxon>Bivalvia</taxon>
        <taxon>Autobranchia</taxon>
        <taxon>Heteroconchia</taxon>
        <taxon>Palaeoheterodonta</taxon>
        <taxon>Unionida</taxon>
        <taxon>Unionoidea</taxon>
        <taxon>Unionidae</taxon>
        <taxon>Unioninae</taxon>
        <taxon>Sinanodonta</taxon>
    </lineage>
</organism>
<evidence type="ECO:0000313" key="4">
    <source>
        <dbReference type="Proteomes" id="UP001634394"/>
    </source>
</evidence>
<name>A0ABD3X665_SINWO</name>
<dbReference type="InterPro" id="IPR001315">
    <property type="entry name" value="CARD"/>
</dbReference>
<feature type="domain" description="CARD" evidence="2">
    <location>
        <begin position="105"/>
        <end position="194"/>
    </location>
</feature>
<feature type="compositionally biased region" description="Basic and acidic residues" evidence="1">
    <location>
        <begin position="22"/>
        <end position="32"/>
    </location>
</feature>